<name>A0A409WEW7_PSICY</name>
<comment type="caution">
    <text evidence="2">The sequence shown here is derived from an EMBL/GenBank/DDBJ whole genome shotgun (WGS) entry which is preliminary data.</text>
</comment>
<accession>A0A409WEW7</accession>
<reference evidence="2 3" key="1">
    <citation type="journal article" date="2018" name="Evol. Lett.">
        <title>Horizontal gene cluster transfer increased hallucinogenic mushroom diversity.</title>
        <authorList>
            <person name="Reynolds H.T."/>
            <person name="Vijayakumar V."/>
            <person name="Gluck-Thaler E."/>
            <person name="Korotkin H.B."/>
            <person name="Matheny P.B."/>
            <person name="Slot J.C."/>
        </authorList>
    </citation>
    <scope>NUCLEOTIDE SEQUENCE [LARGE SCALE GENOMIC DNA]</scope>
    <source>
        <strain evidence="2 3">2631</strain>
    </source>
</reference>
<evidence type="ECO:0000256" key="1">
    <source>
        <dbReference type="SAM" id="MobiDB-lite"/>
    </source>
</evidence>
<feature type="region of interest" description="Disordered" evidence="1">
    <location>
        <begin position="1"/>
        <end position="42"/>
    </location>
</feature>
<feature type="compositionally biased region" description="Polar residues" evidence="1">
    <location>
        <begin position="25"/>
        <end position="42"/>
    </location>
</feature>
<dbReference type="STRING" id="93625.A0A409WEW7"/>
<dbReference type="EMBL" id="NHYD01003444">
    <property type="protein sequence ID" value="PPQ77062.1"/>
    <property type="molecule type" value="Genomic_DNA"/>
</dbReference>
<feature type="compositionally biased region" description="Polar residues" evidence="1">
    <location>
        <begin position="1"/>
        <end position="13"/>
    </location>
</feature>
<organism evidence="2 3">
    <name type="scientific">Psilocybe cyanescens</name>
    <dbReference type="NCBI Taxonomy" id="93625"/>
    <lineage>
        <taxon>Eukaryota</taxon>
        <taxon>Fungi</taxon>
        <taxon>Dikarya</taxon>
        <taxon>Basidiomycota</taxon>
        <taxon>Agaricomycotina</taxon>
        <taxon>Agaricomycetes</taxon>
        <taxon>Agaricomycetidae</taxon>
        <taxon>Agaricales</taxon>
        <taxon>Agaricineae</taxon>
        <taxon>Strophariaceae</taxon>
        <taxon>Psilocybe</taxon>
    </lineage>
</organism>
<dbReference type="OrthoDB" id="3227715at2759"/>
<dbReference type="InParanoid" id="A0A409WEW7"/>
<proteinExistence type="predicted"/>
<feature type="compositionally biased region" description="Basic residues" evidence="1">
    <location>
        <begin position="209"/>
        <end position="219"/>
    </location>
</feature>
<dbReference type="Proteomes" id="UP000283269">
    <property type="component" value="Unassembled WGS sequence"/>
</dbReference>
<evidence type="ECO:0000313" key="2">
    <source>
        <dbReference type="EMBL" id="PPQ77062.1"/>
    </source>
</evidence>
<keyword evidence="3" id="KW-1185">Reference proteome</keyword>
<dbReference type="AlphaFoldDB" id="A0A409WEW7"/>
<protein>
    <submittedName>
        <fullName evidence="2">Uncharacterized protein</fullName>
    </submittedName>
</protein>
<evidence type="ECO:0000313" key="3">
    <source>
        <dbReference type="Proteomes" id="UP000283269"/>
    </source>
</evidence>
<sequence>MSNSANPTHTHYTQYADPVVRHPSPASSVGTTYGADQTSLNDSELSQAAFERKQESEIALHLQRDEELKAAQDPLLTISLAGGKPVRYGERKLEPQEEKAAFDRIMASLRAEVAKLQEDELFEQILLRGSKAALEAQPVTNDIDALMRSMMGPSLNISGPHMGKTDGVPKTGHEIVNGPWNNFGEPASRERRESLLAADSFLSGTTAGKRSRNGTSRKL</sequence>
<gene>
    <name evidence="2" type="ORF">CVT25_014875</name>
</gene>
<feature type="region of interest" description="Disordered" evidence="1">
    <location>
        <begin position="196"/>
        <end position="219"/>
    </location>
</feature>